<dbReference type="GO" id="GO:0007018">
    <property type="term" value="P:microtubule-based movement"/>
    <property type="evidence" value="ECO:0007669"/>
    <property type="project" value="TreeGrafter"/>
</dbReference>
<dbReference type="PANTHER" id="PTHR21255">
    <property type="entry name" value="T-COMPLEX-ASSOCIATED-TESTIS-EXPRESSED 1/ DYNEIN LIGHT CHAIN"/>
    <property type="match status" value="1"/>
</dbReference>
<dbReference type="PANTHER" id="PTHR21255:SF7">
    <property type="entry name" value="DYNEIN LIGHT CHAIN TCTEX-TYPE PROTEIN 2B"/>
    <property type="match status" value="1"/>
</dbReference>
<dbReference type="GO" id="GO:0045505">
    <property type="term" value="F:dynein intermediate chain binding"/>
    <property type="evidence" value="ECO:0007669"/>
    <property type="project" value="TreeGrafter"/>
</dbReference>
<dbReference type="GO" id="GO:0005737">
    <property type="term" value="C:cytoplasm"/>
    <property type="evidence" value="ECO:0007669"/>
    <property type="project" value="TreeGrafter"/>
</dbReference>
<dbReference type="Gene3D" id="3.30.1140.40">
    <property type="entry name" value="Tctex-1"/>
    <property type="match status" value="1"/>
</dbReference>
<proteinExistence type="inferred from homology"/>
<dbReference type="Proteomes" id="UP000676336">
    <property type="component" value="Unassembled WGS sequence"/>
</dbReference>
<dbReference type="EMBL" id="CAJOBI010002859">
    <property type="protein sequence ID" value="CAF3947205.1"/>
    <property type="molecule type" value="Genomic_DNA"/>
</dbReference>
<comment type="caution">
    <text evidence="2">The sequence shown here is derived from an EMBL/GenBank/DDBJ whole genome shotgun (WGS) entry which is preliminary data.</text>
</comment>
<organism evidence="2 3">
    <name type="scientific">Rotaria magnacalcarata</name>
    <dbReference type="NCBI Taxonomy" id="392030"/>
    <lineage>
        <taxon>Eukaryota</taxon>
        <taxon>Metazoa</taxon>
        <taxon>Spiralia</taxon>
        <taxon>Gnathifera</taxon>
        <taxon>Rotifera</taxon>
        <taxon>Eurotatoria</taxon>
        <taxon>Bdelloidea</taxon>
        <taxon>Philodinida</taxon>
        <taxon>Philodinidae</taxon>
        <taxon>Rotaria</taxon>
    </lineage>
</organism>
<dbReference type="AlphaFoldDB" id="A0A8S2MF06"/>
<comment type="similarity">
    <text evidence="1">Belongs to the dynein light chain Tctex-type family.</text>
</comment>
<evidence type="ECO:0000256" key="1">
    <source>
        <dbReference type="ARBA" id="ARBA00005361"/>
    </source>
</evidence>
<dbReference type="InterPro" id="IPR005334">
    <property type="entry name" value="Tctex-1-like"/>
</dbReference>
<reference evidence="2" key="1">
    <citation type="submission" date="2021-02" db="EMBL/GenBank/DDBJ databases">
        <authorList>
            <person name="Nowell W R."/>
        </authorList>
    </citation>
    <scope>NUCLEOTIDE SEQUENCE</scope>
</reference>
<dbReference type="CDD" id="cd21459">
    <property type="entry name" value="DLC-like_TCTEX1D2"/>
    <property type="match status" value="1"/>
</dbReference>
<protein>
    <submittedName>
        <fullName evidence="2">Uncharacterized protein</fullName>
    </submittedName>
</protein>
<evidence type="ECO:0000313" key="2">
    <source>
        <dbReference type="EMBL" id="CAF3947205.1"/>
    </source>
</evidence>
<dbReference type="InterPro" id="IPR038586">
    <property type="entry name" value="Tctex-1-like_sf"/>
</dbReference>
<gene>
    <name evidence="2" type="ORF">SMN809_LOCUS9049</name>
</gene>
<dbReference type="GO" id="GO:0005868">
    <property type="term" value="C:cytoplasmic dynein complex"/>
    <property type="evidence" value="ECO:0007669"/>
    <property type="project" value="TreeGrafter"/>
</dbReference>
<name>A0A8S2MF06_9BILA</name>
<dbReference type="Pfam" id="PF03645">
    <property type="entry name" value="Tctex-1"/>
    <property type="match status" value="1"/>
</dbReference>
<evidence type="ECO:0000313" key="3">
    <source>
        <dbReference type="Proteomes" id="UP000676336"/>
    </source>
</evidence>
<accession>A0A8S2MF06</accession>
<sequence>MDVATLSNKLNETTGYVVRPNFEEKFRSTKVQEILYSCISDVLGDKKFEQDACAEWTKAVTVNIRDRLKAANMKFDRYKFIVQCVIGENKGQGVKYGCRCLWDSDTDGMAEYLDQEVKCEYKSHSNSIFLMLSMTIDIQQLVTIACLQHEYGFELAVLLHETNKILTNHLPISSFNHDKQSNIDDMKSPETNSLSSKIIQYDDVCIGNDLNDQQWTFDRKWHDDLIYS</sequence>